<protein>
    <submittedName>
        <fullName evidence="1">Uncharacterized protein</fullName>
    </submittedName>
</protein>
<comment type="caution">
    <text evidence="1">The sequence shown here is derived from an EMBL/GenBank/DDBJ whole genome shotgun (WGS) entry which is preliminary data.</text>
</comment>
<dbReference type="EMBL" id="CM064437">
    <property type="protein sequence ID" value="KAK3438728.1"/>
    <property type="molecule type" value="Genomic_DNA"/>
</dbReference>
<evidence type="ECO:0000313" key="1">
    <source>
        <dbReference type="EMBL" id="KAK3438728.1"/>
    </source>
</evidence>
<reference evidence="1 2" key="1">
    <citation type="journal article" date="2014" name="Nature">
        <title>The genome of Eucalyptus grandis.</title>
        <authorList>
            <person name="Myburg A.A."/>
            <person name="Grattapaglia D."/>
            <person name="Tuskan G.A."/>
            <person name="Hellsten U."/>
            <person name="Hayes R.D."/>
            <person name="Grimwood J."/>
            <person name="Jenkins J."/>
            <person name="Lindquist E."/>
            <person name="Tice H."/>
            <person name="Bauer D."/>
            <person name="Goodstein D.M."/>
            <person name="Dubchak I."/>
            <person name="Poliakov A."/>
            <person name="Mizrachi E."/>
            <person name="Kullan A.R."/>
            <person name="Hussey S.G."/>
            <person name="Pinard D."/>
            <person name="van der Merwe K."/>
            <person name="Singh P."/>
            <person name="van Jaarsveld I."/>
            <person name="Silva-Junior O.B."/>
            <person name="Togawa R.C."/>
            <person name="Pappas M.R."/>
            <person name="Faria D.A."/>
            <person name="Sansaloni C.P."/>
            <person name="Petroli C.D."/>
            <person name="Yang X."/>
            <person name="Ranjan P."/>
            <person name="Tschaplinski T.J."/>
            <person name="Ye C.Y."/>
            <person name="Li T."/>
            <person name="Sterck L."/>
            <person name="Vanneste K."/>
            <person name="Murat F."/>
            <person name="Soler M."/>
            <person name="Clemente H.S."/>
            <person name="Saidi N."/>
            <person name="Cassan-Wang H."/>
            <person name="Dunand C."/>
            <person name="Hefer C.A."/>
            <person name="Bornberg-Bauer E."/>
            <person name="Kersting A.R."/>
            <person name="Vining K."/>
            <person name="Amarasinghe V."/>
            <person name="Ranik M."/>
            <person name="Naithani S."/>
            <person name="Elser J."/>
            <person name="Boyd A.E."/>
            <person name="Liston A."/>
            <person name="Spatafora J.W."/>
            <person name="Dharmwardhana P."/>
            <person name="Raja R."/>
            <person name="Sullivan C."/>
            <person name="Romanel E."/>
            <person name="Alves-Ferreira M."/>
            <person name="Kulheim C."/>
            <person name="Foley W."/>
            <person name="Carocha V."/>
            <person name="Paiva J."/>
            <person name="Kudrna D."/>
            <person name="Brommonschenkel S.H."/>
            <person name="Pasquali G."/>
            <person name="Byrne M."/>
            <person name="Rigault P."/>
            <person name="Tibbits J."/>
            <person name="Spokevicius A."/>
            <person name="Jones R.C."/>
            <person name="Steane D.A."/>
            <person name="Vaillancourt R.E."/>
            <person name="Potts B.M."/>
            <person name="Joubert F."/>
            <person name="Barry K."/>
            <person name="Pappas G.J."/>
            <person name="Strauss S.H."/>
            <person name="Jaiswal P."/>
            <person name="Grima-Pettenati J."/>
            <person name="Salse J."/>
            <person name="Van de Peer Y."/>
            <person name="Rokhsar D.S."/>
            <person name="Schmutz J."/>
        </authorList>
    </citation>
    <scope>NUCLEOTIDE SEQUENCE [LARGE SCALE GENOMIC DNA]</scope>
    <source>
        <strain evidence="2">cv. BRASUZ1</strain>
        <tissue evidence="1">Leaf extractions</tissue>
    </source>
</reference>
<accession>A0ACC3LIR8</accession>
<sequence>MGLAFLLLVGFILLVLGSRALVRRNVELEALMEIKASLDPENKVLTSWTSNGDPCGGSFDGGLSGKVPPAVAQLKCLSGLYLHYITWTGEIPREISSLTELTDLYLDVNNLTGSIPSEIGSMASLQVLQLCYNQLNGTIPPQIGSLKKLSVLALQHNKLSGDIHGLANLQTLKRLVLGFNGFNGTFPVEIAKIPELQTLDVQNNSLSGFVPAALKKLERFNYQNNPGLCGSGFPSLRNCNNFDPNLHPNGVNPIVLIPRTPDVKTHCNQSHCSNPSKLPQAALVAGIVSVTVTLVGAGLLTFYRYRRGKQKIGSTADASDGRLSTDQSKDLYSRSASPLVCLEYSSGWDPLDDGRCGNGLSLQAPRYTLEEVESATQYFSEILVDQQLNPLIMDSGLPKLLADDVIYSALKTSAAMGYMAPEYITTGRLKKKILSGKRLLSSSMRSAAECCSFENFIDGILTGNFTEPGAAILGKIALRCTSELPDNRPTIFRVMEELNDWCVKCR</sequence>
<evidence type="ECO:0000313" key="2">
    <source>
        <dbReference type="Proteomes" id="UP000030711"/>
    </source>
</evidence>
<name>A0ACC3LIR8_EUCGR</name>
<organism evidence="1 2">
    <name type="scientific">Eucalyptus grandis</name>
    <name type="common">Flooded gum</name>
    <dbReference type="NCBI Taxonomy" id="71139"/>
    <lineage>
        <taxon>Eukaryota</taxon>
        <taxon>Viridiplantae</taxon>
        <taxon>Streptophyta</taxon>
        <taxon>Embryophyta</taxon>
        <taxon>Tracheophyta</taxon>
        <taxon>Spermatophyta</taxon>
        <taxon>Magnoliopsida</taxon>
        <taxon>eudicotyledons</taxon>
        <taxon>Gunneridae</taxon>
        <taxon>Pentapetalae</taxon>
        <taxon>rosids</taxon>
        <taxon>malvids</taxon>
        <taxon>Myrtales</taxon>
        <taxon>Myrtaceae</taxon>
        <taxon>Myrtoideae</taxon>
        <taxon>Eucalypteae</taxon>
        <taxon>Eucalyptus</taxon>
    </lineage>
</organism>
<gene>
    <name evidence="1" type="ORF">EUGRSUZ_C03523</name>
</gene>
<dbReference type="Proteomes" id="UP000030711">
    <property type="component" value="Chromosome 3"/>
</dbReference>
<proteinExistence type="predicted"/>
<keyword evidence="2" id="KW-1185">Reference proteome</keyword>